<feature type="compositionally biased region" description="Polar residues" evidence="2">
    <location>
        <begin position="210"/>
        <end position="224"/>
    </location>
</feature>
<organism evidence="3 4">
    <name type="scientific">Euphydryas editha</name>
    <name type="common">Edith's checkerspot</name>
    <dbReference type="NCBI Taxonomy" id="104508"/>
    <lineage>
        <taxon>Eukaryota</taxon>
        <taxon>Metazoa</taxon>
        <taxon>Ecdysozoa</taxon>
        <taxon>Arthropoda</taxon>
        <taxon>Hexapoda</taxon>
        <taxon>Insecta</taxon>
        <taxon>Pterygota</taxon>
        <taxon>Neoptera</taxon>
        <taxon>Endopterygota</taxon>
        <taxon>Lepidoptera</taxon>
        <taxon>Glossata</taxon>
        <taxon>Ditrysia</taxon>
        <taxon>Papilionoidea</taxon>
        <taxon>Nymphalidae</taxon>
        <taxon>Nymphalinae</taxon>
        <taxon>Euphydryas</taxon>
    </lineage>
</organism>
<dbReference type="Gene3D" id="3.30.70.1820">
    <property type="entry name" value="L1 transposable element, RRM domain"/>
    <property type="match status" value="1"/>
</dbReference>
<dbReference type="Proteomes" id="UP001153954">
    <property type="component" value="Unassembled WGS sequence"/>
</dbReference>
<protein>
    <recommendedName>
        <fullName evidence="5">Endonuclease-reverse transcriptase</fullName>
    </recommendedName>
</protein>
<evidence type="ECO:0000313" key="3">
    <source>
        <dbReference type="EMBL" id="CAH2101864.1"/>
    </source>
</evidence>
<gene>
    <name evidence="3" type="ORF">EEDITHA_LOCUS16576</name>
</gene>
<evidence type="ECO:0000313" key="4">
    <source>
        <dbReference type="Proteomes" id="UP001153954"/>
    </source>
</evidence>
<sequence length="258" mass="30235">MSSAGMSQDMTQLFQMMKTEFDQQTAIVTKSVNETIMHIIDEKLHLFLEENKYLKNEVQRLKEKVKYLDEQNRKNNLLLHGIKETEKNHQELFNLIKQTLKNLDIEIDIYEINNFYRLGKKQGDSKVRPILISLTSFQKKLIILKNKMKMPKQTYITEDFSKETLEMRKDLQEKLKQVKQSGKDAFIRNNKIVIKETIDTEKRKREASISPDNIKNKSLPSGSKNIIAPPKLQKTNLSEYMRVRSSSLTEKPSQQNNA</sequence>
<feature type="coiled-coil region" evidence="1">
    <location>
        <begin position="44"/>
        <end position="102"/>
    </location>
</feature>
<comment type="caution">
    <text evidence="3">The sequence shown here is derived from an EMBL/GenBank/DDBJ whole genome shotgun (WGS) entry which is preliminary data.</text>
</comment>
<dbReference type="AlphaFoldDB" id="A0AAU9UTC0"/>
<evidence type="ECO:0000256" key="1">
    <source>
        <dbReference type="SAM" id="Coils"/>
    </source>
</evidence>
<feature type="compositionally biased region" description="Polar residues" evidence="2">
    <location>
        <begin position="233"/>
        <end position="258"/>
    </location>
</feature>
<evidence type="ECO:0000256" key="2">
    <source>
        <dbReference type="SAM" id="MobiDB-lite"/>
    </source>
</evidence>
<accession>A0AAU9UTC0</accession>
<dbReference type="EMBL" id="CAKOGL010000024">
    <property type="protein sequence ID" value="CAH2101864.1"/>
    <property type="molecule type" value="Genomic_DNA"/>
</dbReference>
<keyword evidence="1" id="KW-0175">Coiled coil</keyword>
<reference evidence="3" key="1">
    <citation type="submission" date="2022-03" db="EMBL/GenBank/DDBJ databases">
        <authorList>
            <person name="Tunstrom K."/>
        </authorList>
    </citation>
    <scope>NUCLEOTIDE SEQUENCE</scope>
</reference>
<feature type="region of interest" description="Disordered" evidence="2">
    <location>
        <begin position="203"/>
        <end position="258"/>
    </location>
</feature>
<evidence type="ECO:0008006" key="5">
    <source>
        <dbReference type="Google" id="ProtNLM"/>
    </source>
</evidence>
<name>A0AAU9UTC0_EUPED</name>
<proteinExistence type="predicted"/>
<keyword evidence="4" id="KW-1185">Reference proteome</keyword>